<name>A0A7S4DQC3_9EUKA</name>
<dbReference type="EMBL" id="HBIV01020789">
    <property type="protein sequence ID" value="CAE0663373.1"/>
    <property type="molecule type" value="Transcribed_RNA"/>
</dbReference>
<dbReference type="PANTHER" id="PTHR46361">
    <property type="entry name" value="ELECTRON CARRIER/ PROTEIN DISULFIDE OXIDOREDUCTASE"/>
    <property type="match status" value="1"/>
</dbReference>
<gene>
    <name evidence="2" type="ORF">LGLO00237_LOCUS14975</name>
</gene>
<protein>
    <recommendedName>
        <fullName evidence="1">DUF547 domain-containing protein</fullName>
    </recommendedName>
</protein>
<feature type="domain" description="DUF547" evidence="1">
    <location>
        <begin position="15"/>
        <end position="149"/>
    </location>
</feature>
<evidence type="ECO:0000259" key="1">
    <source>
        <dbReference type="Pfam" id="PF04784"/>
    </source>
</evidence>
<evidence type="ECO:0000313" key="2">
    <source>
        <dbReference type="EMBL" id="CAE0663373.1"/>
    </source>
</evidence>
<organism evidence="2">
    <name type="scientific">Lotharella globosa</name>
    <dbReference type="NCBI Taxonomy" id="91324"/>
    <lineage>
        <taxon>Eukaryota</taxon>
        <taxon>Sar</taxon>
        <taxon>Rhizaria</taxon>
        <taxon>Cercozoa</taxon>
        <taxon>Chlorarachniophyceae</taxon>
        <taxon>Lotharella</taxon>
    </lineage>
</organism>
<dbReference type="Pfam" id="PF04784">
    <property type="entry name" value="DUF547"/>
    <property type="match status" value="1"/>
</dbReference>
<reference evidence="2" key="1">
    <citation type="submission" date="2021-01" db="EMBL/GenBank/DDBJ databases">
        <authorList>
            <person name="Corre E."/>
            <person name="Pelletier E."/>
            <person name="Niang G."/>
            <person name="Scheremetjew M."/>
            <person name="Finn R."/>
            <person name="Kale V."/>
            <person name="Holt S."/>
            <person name="Cochrane G."/>
            <person name="Meng A."/>
            <person name="Brown T."/>
            <person name="Cohen L."/>
        </authorList>
    </citation>
    <scope>NUCLEOTIDE SEQUENCE</scope>
    <source>
        <strain evidence="2">CCCM811</strain>
    </source>
</reference>
<proteinExistence type="predicted"/>
<dbReference type="InterPro" id="IPR006869">
    <property type="entry name" value="DUF547"/>
</dbReference>
<accession>A0A7S4DQC3</accession>
<dbReference type="AlphaFoldDB" id="A0A7S4DQC3"/>
<sequence length="225" mass="24973">MVRLTHQLQKCDPSILSREERMAFFINIYNTLIVHAMVVRGPPKDFAARLLFYGEIKYVIGGEKYSCDDIENGVLRGNRASPASVGEILPFMKPKGPFKDGDGRIKQVINPPDARIHFALNCGAKSCPAIKVYTPAALLPGLQAAAEAFCSDPANVDFDQDTSTLKLSKIFQWYRGDFGSDEQLQGLLKEAVVGERGEELGRFFDSAGGKVNYEFVPYDWDLNEA</sequence>
<dbReference type="PANTHER" id="PTHR46361:SF3">
    <property type="entry name" value="ELECTRON CARRIER_ PROTEIN DISULFIDE OXIDOREDUCTASE"/>
    <property type="match status" value="1"/>
</dbReference>